<reference evidence="1 2" key="1">
    <citation type="submission" date="2015-10" db="EMBL/GenBank/DDBJ databases">
        <title>Draft genome sequence of Streptomyces canus DSM 40017, type strain for the species Streptomyces canus.</title>
        <authorList>
            <person name="Ruckert C."/>
            <person name="Winkler A."/>
            <person name="Kalinowski J."/>
            <person name="Kampfer P."/>
            <person name="Glaeser S."/>
        </authorList>
    </citation>
    <scope>NUCLEOTIDE SEQUENCE [LARGE SCALE GENOMIC DNA]</scope>
    <source>
        <strain evidence="1 2">DSM 40017</strain>
    </source>
</reference>
<name>A0A101RNZ4_9ACTN</name>
<accession>A0A101RNZ4</accession>
<evidence type="ECO:0000313" key="2">
    <source>
        <dbReference type="Proteomes" id="UP000053669"/>
    </source>
</evidence>
<sequence length="117" mass="12180">MPTSWPARASARTSSAWAATFWPTTKKVARARYCARYVSRVAVSGTAGPSSKVRATQWTLAQSVSSSSEAVCVGTAGVGVALAPRSSARDGCSVCCWVRLPKPDSQGVTVALEKATT</sequence>
<dbReference type="AlphaFoldDB" id="A0A101RNZ4"/>
<gene>
    <name evidence="1" type="ORF">AQJ46_42600</name>
</gene>
<evidence type="ECO:0000313" key="1">
    <source>
        <dbReference type="EMBL" id="KUN58960.1"/>
    </source>
</evidence>
<dbReference type="Proteomes" id="UP000053669">
    <property type="component" value="Unassembled WGS sequence"/>
</dbReference>
<proteinExistence type="predicted"/>
<comment type="caution">
    <text evidence="1">The sequence shown here is derived from an EMBL/GenBank/DDBJ whole genome shotgun (WGS) entry which is preliminary data.</text>
</comment>
<dbReference type="EMBL" id="LMWU01000055">
    <property type="protein sequence ID" value="KUN58960.1"/>
    <property type="molecule type" value="Genomic_DNA"/>
</dbReference>
<organism evidence="1 2">
    <name type="scientific">Streptomyces canus</name>
    <dbReference type="NCBI Taxonomy" id="58343"/>
    <lineage>
        <taxon>Bacteria</taxon>
        <taxon>Bacillati</taxon>
        <taxon>Actinomycetota</taxon>
        <taxon>Actinomycetes</taxon>
        <taxon>Kitasatosporales</taxon>
        <taxon>Streptomycetaceae</taxon>
        <taxon>Streptomyces</taxon>
        <taxon>Streptomyces aurantiacus group</taxon>
    </lineage>
</organism>
<protein>
    <submittedName>
        <fullName evidence="1">Uncharacterized protein</fullName>
    </submittedName>
</protein>